<feature type="region of interest" description="Disordered" evidence="1">
    <location>
        <begin position="55"/>
        <end position="77"/>
    </location>
</feature>
<evidence type="ECO:0000313" key="3">
    <source>
        <dbReference type="Proteomes" id="UP000663853"/>
    </source>
</evidence>
<evidence type="ECO:0000313" key="2">
    <source>
        <dbReference type="EMBL" id="CAE6421828.1"/>
    </source>
</evidence>
<sequence>MSAHPKKDKNSGLQGAADNLGAGLANFGNAQGAAMDSLLSGTTNAVGTLLSGTMGSGAVNTAFQNPSDQKKKYPPKK</sequence>
<feature type="region of interest" description="Disordered" evidence="1">
    <location>
        <begin position="1"/>
        <end position="21"/>
    </location>
</feature>
<dbReference type="EMBL" id="CAJMXA010000224">
    <property type="protein sequence ID" value="CAE6421828.1"/>
    <property type="molecule type" value="Genomic_DNA"/>
</dbReference>
<organism evidence="2 3">
    <name type="scientific">Rhizoctonia solani</name>
    <dbReference type="NCBI Taxonomy" id="456999"/>
    <lineage>
        <taxon>Eukaryota</taxon>
        <taxon>Fungi</taxon>
        <taxon>Dikarya</taxon>
        <taxon>Basidiomycota</taxon>
        <taxon>Agaricomycotina</taxon>
        <taxon>Agaricomycetes</taxon>
        <taxon>Cantharellales</taxon>
        <taxon>Ceratobasidiaceae</taxon>
        <taxon>Rhizoctonia</taxon>
    </lineage>
</organism>
<dbReference type="Proteomes" id="UP000663853">
    <property type="component" value="Unassembled WGS sequence"/>
</dbReference>
<comment type="caution">
    <text evidence="2">The sequence shown here is derived from an EMBL/GenBank/DDBJ whole genome shotgun (WGS) entry which is preliminary data.</text>
</comment>
<dbReference type="AlphaFoldDB" id="A0A8H2XAC8"/>
<accession>A0A8H2XAC8</accession>
<reference evidence="2" key="1">
    <citation type="submission" date="2021-01" db="EMBL/GenBank/DDBJ databases">
        <authorList>
            <person name="Kaushik A."/>
        </authorList>
    </citation>
    <scope>NUCLEOTIDE SEQUENCE</scope>
    <source>
        <strain evidence="2">AG6-10EEA</strain>
    </source>
</reference>
<gene>
    <name evidence="2" type="ORF">RDB_LOCUS13094</name>
</gene>
<feature type="compositionally biased region" description="Low complexity" evidence="1">
    <location>
        <begin position="12"/>
        <end position="21"/>
    </location>
</feature>
<proteinExistence type="predicted"/>
<feature type="compositionally biased region" description="Polar residues" evidence="1">
    <location>
        <begin position="55"/>
        <end position="67"/>
    </location>
</feature>
<evidence type="ECO:0000256" key="1">
    <source>
        <dbReference type="SAM" id="MobiDB-lite"/>
    </source>
</evidence>
<name>A0A8H2XAC8_9AGAM</name>
<protein>
    <submittedName>
        <fullName evidence="2">Uncharacterized protein</fullName>
    </submittedName>
</protein>